<evidence type="ECO:0000256" key="4">
    <source>
        <dbReference type="ARBA" id="ARBA00022989"/>
    </source>
</evidence>
<dbReference type="GO" id="GO:0016020">
    <property type="term" value="C:membrane"/>
    <property type="evidence" value="ECO:0007669"/>
    <property type="project" value="UniProtKB-SubCell"/>
</dbReference>
<keyword evidence="5 6" id="KW-0472">Membrane</keyword>
<keyword evidence="3 6" id="KW-0812">Transmembrane</keyword>
<dbReference type="GO" id="GO:0008610">
    <property type="term" value="P:lipid biosynthetic process"/>
    <property type="evidence" value="ECO:0007669"/>
    <property type="project" value="InterPro"/>
</dbReference>
<comment type="caution">
    <text evidence="8">The sequence shown here is derived from an EMBL/GenBank/DDBJ whole genome shotgun (WGS) entry which is preliminary data.</text>
</comment>
<evidence type="ECO:0000256" key="2">
    <source>
        <dbReference type="ARBA" id="ARBA00009324"/>
    </source>
</evidence>
<dbReference type="InterPro" id="IPR050307">
    <property type="entry name" value="Sterol_Desaturase_Related"/>
</dbReference>
<feature type="transmembrane region" description="Helical" evidence="6">
    <location>
        <begin position="89"/>
        <end position="111"/>
    </location>
</feature>
<evidence type="ECO:0000313" key="9">
    <source>
        <dbReference type="Proteomes" id="UP000886595"/>
    </source>
</evidence>
<reference evidence="8 9" key="1">
    <citation type="submission" date="2020-02" db="EMBL/GenBank/DDBJ databases">
        <authorList>
            <person name="Ma Q."/>
            <person name="Huang Y."/>
            <person name="Song X."/>
            <person name="Pei D."/>
        </authorList>
    </citation>
    <scope>NUCLEOTIDE SEQUENCE [LARGE SCALE GENOMIC DNA]</scope>
    <source>
        <strain evidence="8">Sxm20200214</strain>
        <tissue evidence="8">Leaf</tissue>
    </source>
</reference>
<name>A0A8X7R405_BRACI</name>
<dbReference type="GO" id="GO:0005506">
    <property type="term" value="F:iron ion binding"/>
    <property type="evidence" value="ECO:0007669"/>
    <property type="project" value="InterPro"/>
</dbReference>
<gene>
    <name evidence="8" type="ORF">Bca52824_052571</name>
</gene>
<evidence type="ECO:0000256" key="6">
    <source>
        <dbReference type="SAM" id="Phobius"/>
    </source>
</evidence>
<feature type="transmembrane region" description="Helical" evidence="6">
    <location>
        <begin position="12"/>
        <end position="33"/>
    </location>
</feature>
<dbReference type="PANTHER" id="PTHR11863">
    <property type="entry name" value="STEROL DESATURASE"/>
    <property type="match status" value="1"/>
</dbReference>
<dbReference type="Proteomes" id="UP000886595">
    <property type="component" value="Unassembled WGS sequence"/>
</dbReference>
<dbReference type="EMBL" id="JAAMPC010000011">
    <property type="protein sequence ID" value="KAG2281351.1"/>
    <property type="molecule type" value="Genomic_DNA"/>
</dbReference>
<keyword evidence="4 6" id="KW-1133">Transmembrane helix</keyword>
<comment type="subcellular location">
    <subcellularLocation>
        <location evidence="1">Membrane</location>
    </subcellularLocation>
</comment>
<evidence type="ECO:0000256" key="1">
    <source>
        <dbReference type="ARBA" id="ARBA00004370"/>
    </source>
</evidence>
<protein>
    <recommendedName>
        <fullName evidence="7">Fatty acid hydroxylase domain-containing protein</fullName>
    </recommendedName>
</protein>
<sequence>MMGFSVSDELLGTVAPIVVYWLYSGIYVALSSLERYRLHSKAEEEEKNLVSKSAVVKGVLLQQVVQAAVAILLFTVTGSDAEADIAQQFSLLVLTRQFIIAMIILDTWQYFMHRYMHHNKFLYKHIHSQHHQRPDLHAGWLQWTDPRTRAHHALSFLISGMSPRTSIFFFSFATIKTVDDHCGLCLPGNLFHMVFKNNSAYHDVHHQLYGSKYNFSQPFFSVWDRILGTYMPYSLEKREGGGFEARPTKEFKDD</sequence>
<keyword evidence="9" id="KW-1185">Reference proteome</keyword>
<feature type="domain" description="Fatty acid hydroxylase" evidence="7">
    <location>
        <begin position="98"/>
        <end position="229"/>
    </location>
</feature>
<dbReference type="InterPro" id="IPR006694">
    <property type="entry name" value="Fatty_acid_hydroxylase"/>
</dbReference>
<organism evidence="8 9">
    <name type="scientific">Brassica carinata</name>
    <name type="common">Ethiopian mustard</name>
    <name type="synonym">Abyssinian cabbage</name>
    <dbReference type="NCBI Taxonomy" id="52824"/>
    <lineage>
        <taxon>Eukaryota</taxon>
        <taxon>Viridiplantae</taxon>
        <taxon>Streptophyta</taxon>
        <taxon>Embryophyta</taxon>
        <taxon>Tracheophyta</taxon>
        <taxon>Spermatophyta</taxon>
        <taxon>Magnoliopsida</taxon>
        <taxon>eudicotyledons</taxon>
        <taxon>Gunneridae</taxon>
        <taxon>Pentapetalae</taxon>
        <taxon>rosids</taxon>
        <taxon>malvids</taxon>
        <taxon>Brassicales</taxon>
        <taxon>Brassicaceae</taxon>
        <taxon>Brassiceae</taxon>
        <taxon>Brassica</taxon>
    </lineage>
</organism>
<evidence type="ECO:0000256" key="5">
    <source>
        <dbReference type="ARBA" id="ARBA00023136"/>
    </source>
</evidence>
<dbReference type="Pfam" id="PF04116">
    <property type="entry name" value="FA_hydroxylase"/>
    <property type="match status" value="1"/>
</dbReference>
<dbReference type="GO" id="GO:0016491">
    <property type="term" value="F:oxidoreductase activity"/>
    <property type="evidence" value="ECO:0007669"/>
    <property type="project" value="InterPro"/>
</dbReference>
<dbReference type="OrthoDB" id="408954at2759"/>
<accession>A0A8X7R405</accession>
<evidence type="ECO:0000313" key="8">
    <source>
        <dbReference type="EMBL" id="KAG2281351.1"/>
    </source>
</evidence>
<comment type="similarity">
    <text evidence="2">Belongs to the sterol desaturase family.</text>
</comment>
<proteinExistence type="inferred from homology"/>
<evidence type="ECO:0000259" key="7">
    <source>
        <dbReference type="Pfam" id="PF04116"/>
    </source>
</evidence>
<dbReference type="AlphaFoldDB" id="A0A8X7R405"/>
<evidence type="ECO:0000256" key="3">
    <source>
        <dbReference type="ARBA" id="ARBA00022692"/>
    </source>
</evidence>